<dbReference type="EMBL" id="CP055901">
    <property type="protein sequence ID" value="QKX61265.1"/>
    <property type="molecule type" value="Genomic_DNA"/>
</dbReference>
<feature type="compositionally biased region" description="Basic and acidic residues" evidence="6">
    <location>
        <begin position="388"/>
        <end position="410"/>
    </location>
</feature>
<feature type="domain" description="Ubiquitin-like protease family profile" evidence="7">
    <location>
        <begin position="706"/>
        <end position="1007"/>
    </location>
</feature>
<dbReference type="Gene3D" id="1.10.418.20">
    <property type="match status" value="2"/>
</dbReference>
<dbReference type="Pfam" id="PF02902">
    <property type="entry name" value="Peptidase_C48"/>
    <property type="match status" value="1"/>
</dbReference>
<evidence type="ECO:0000256" key="2">
    <source>
        <dbReference type="ARBA" id="ARBA00022553"/>
    </source>
</evidence>
<proteinExistence type="inferred from homology"/>
<dbReference type="InterPro" id="IPR003653">
    <property type="entry name" value="Peptidase_C48_C"/>
</dbReference>
<dbReference type="Proteomes" id="UP000509510">
    <property type="component" value="Chromosome IV"/>
</dbReference>
<keyword evidence="5" id="KW-0378">Hydrolase</keyword>
<evidence type="ECO:0000313" key="9">
    <source>
        <dbReference type="Proteomes" id="UP000509510"/>
    </source>
</evidence>
<keyword evidence="2" id="KW-0597">Phosphoprotein</keyword>
<feature type="compositionally biased region" description="Polar residues" evidence="6">
    <location>
        <begin position="871"/>
        <end position="881"/>
    </location>
</feature>
<dbReference type="Gene3D" id="3.30.310.130">
    <property type="entry name" value="Ubiquitin-related"/>
    <property type="match status" value="1"/>
</dbReference>
<feature type="compositionally biased region" description="Basic and acidic residues" evidence="6">
    <location>
        <begin position="255"/>
        <end position="276"/>
    </location>
</feature>
<feature type="compositionally biased region" description="Acidic residues" evidence="6">
    <location>
        <begin position="819"/>
        <end position="831"/>
    </location>
</feature>
<evidence type="ECO:0000256" key="4">
    <source>
        <dbReference type="ARBA" id="ARBA00022786"/>
    </source>
</evidence>
<keyword evidence="3" id="KW-0645">Protease</keyword>
<evidence type="ECO:0000256" key="5">
    <source>
        <dbReference type="ARBA" id="ARBA00022801"/>
    </source>
</evidence>
<dbReference type="InterPro" id="IPR038765">
    <property type="entry name" value="Papain-like_cys_pep_sf"/>
</dbReference>
<dbReference type="KEGG" id="trg:TRUGW13939_08413"/>
<feature type="compositionally biased region" description="Low complexity" evidence="6">
    <location>
        <begin position="14"/>
        <end position="29"/>
    </location>
</feature>
<feature type="region of interest" description="Disordered" evidence="6">
    <location>
        <begin position="813"/>
        <end position="934"/>
    </location>
</feature>
<dbReference type="PANTHER" id="PTHR46896">
    <property type="entry name" value="SENTRIN-SPECIFIC PROTEASE"/>
    <property type="match status" value="1"/>
</dbReference>
<dbReference type="GO" id="GO:0070139">
    <property type="term" value="F:SUMO-specific endopeptidase activity"/>
    <property type="evidence" value="ECO:0007669"/>
    <property type="project" value="TreeGrafter"/>
</dbReference>
<evidence type="ECO:0000256" key="1">
    <source>
        <dbReference type="ARBA" id="ARBA00005234"/>
    </source>
</evidence>
<dbReference type="GO" id="GO:0016926">
    <property type="term" value="P:protein desumoylation"/>
    <property type="evidence" value="ECO:0007669"/>
    <property type="project" value="TreeGrafter"/>
</dbReference>
<protein>
    <recommendedName>
        <fullName evidence="7">Ubiquitin-like protease family profile domain-containing protein</fullName>
    </recommendedName>
</protein>
<sequence length="1283" mass="142812">MRFLSNLARLLPRPSASADEPAASASASDTQHSPAAHGDDKVEEPAREPGLRNNRKRPRRGGGIVVVDDHDQSPTASTSMRPLYAPAELHFASNCLCSNYPMHSSSTTALSPLQDMRRPADTSDERRLFPSYGKADNGVRITPGQTFGTGKSSVQKHAFRPVDRISRSGFKDSGPVRASGAPHIRPGQRSSPVSQHPLSSPTLRDNEDRIVKRRRHSSNQIINLVDDDLPTTPFFVRDESSRPVRSPSVVSVEHIGTRNEASRDNDGVRVRDREPVKTSISRLNGNSGGNQNGLRSPDSAVGEKRLGSPLYDDRDTKSIRSYRDRDVINSTVEDGESPFLADTANRTREGTRSASHHSRRDSNASESPDELQRDFALPSGPVFRAIHGEHVPSNHLREEVTRRQNRKDSPSDIQPTIFRLSRKAQTDQEMGKGPARSHLHLFDVRFFRHGDVELVDQDMQLSLDEESDTIGLLSTKDSVSAERIPVHRVASICKGSEDSLKARFRLCKTEGSLIQFVDIEFGNDQDKTRLCELLEKRGVTSQSKGGSWMDKAFNRVTKSTRPRMAPIRAKEPTTETVVELTPELSKESEEEPVKRQKLSASLQDENNTQSGLKLPPRRLPLQIQSQISPSWVGARSRPAEEENQAVDIPVKTSNRFLGKRETRSKARQSLVDLIDDDLGSAIDDGPFSPTKLSKTLVYPPEGRKKAEVDSSDIERLRPGEFLNDNLIGFYLRFLEHHLERNKPDVAKRVYFFNSYFFDTLTSPAKGKKGINYGGVQKWTRNVDLFSHDYVIVPINESAHWYLAIICNLTSLDKSKEDDTQPEPEPQPETEPETPSQSVPIRSKQVEEIPETPPERAATPEQSARESFASMKISNSLPSSQHGEGHNSEEDFPENEEDQVSRPAEFRNGEPSSTTEPSKKDDDKGKKSKRKGPILSADQPTIVTFDSLGAARQPAIRILRTYLLEEAVSKRSLNVDAKDIKGMTAKEIPLQPNFSDCGLYLLAYLEKFVQDPDTFVRNLLQKQMSAEDDWPALISGRLRRRLRSFLFKLQEEQDGSSEEKLVDANPISYLLGPSRVDQSEGPIQPASSEGPEVVPETLQEVTGDLQHENSAADLGEPEVVQETQLAELQKADTTSEPREDSEKVDSEIDQPQTGQPAAGNQDDEDVVEMVQEPQTPKRRAATRSEKSTPKSHSSPKSARKAKTAEDPLSEATPPPENTKDEQTNRDNVWDEMLEFISADAPPPPKVKMEVQVPKVQVPGTPPSAKKAKKAVQSPRQLKPKKRGI</sequence>
<dbReference type="GO" id="GO:0005737">
    <property type="term" value="C:cytoplasm"/>
    <property type="evidence" value="ECO:0007669"/>
    <property type="project" value="TreeGrafter"/>
</dbReference>
<dbReference type="GeneID" id="55995902"/>
<evidence type="ECO:0000256" key="3">
    <source>
        <dbReference type="ARBA" id="ARBA00022670"/>
    </source>
</evidence>
<feature type="compositionally biased region" description="Low complexity" evidence="6">
    <location>
        <begin position="574"/>
        <end position="583"/>
    </location>
</feature>
<comment type="similarity">
    <text evidence="1">Belongs to the peptidase C48 family.</text>
</comment>
<keyword evidence="9" id="KW-1185">Reference proteome</keyword>
<gene>
    <name evidence="8" type="ORF">TRUGW13939_08413</name>
</gene>
<dbReference type="InterPro" id="IPR051947">
    <property type="entry name" value="Sentrin-specific_protease"/>
</dbReference>
<keyword evidence="4" id="KW-0833">Ubl conjugation pathway</keyword>
<feature type="compositionally biased region" description="Polar residues" evidence="6">
    <location>
        <begin position="188"/>
        <end position="203"/>
    </location>
</feature>
<feature type="compositionally biased region" description="Basic and acidic residues" evidence="6">
    <location>
        <begin position="301"/>
        <end position="327"/>
    </location>
</feature>
<feature type="region of interest" description="Disordered" evidence="6">
    <location>
        <begin position="1254"/>
        <end position="1283"/>
    </location>
</feature>
<feature type="region of interest" description="Disordered" evidence="6">
    <location>
        <begin position="388"/>
        <end position="434"/>
    </location>
</feature>
<feature type="compositionally biased region" description="Basic and acidic residues" evidence="6">
    <location>
        <begin position="1216"/>
        <end position="1227"/>
    </location>
</feature>
<evidence type="ECO:0000259" key="7">
    <source>
        <dbReference type="PROSITE" id="PS50600"/>
    </source>
</evidence>
<dbReference type="SUPFAM" id="SSF54001">
    <property type="entry name" value="Cysteine proteinases"/>
    <property type="match status" value="1"/>
</dbReference>
<feature type="region of interest" description="Disordered" evidence="6">
    <location>
        <begin position="1127"/>
        <end position="1227"/>
    </location>
</feature>
<feature type="compositionally biased region" description="Polar residues" evidence="6">
    <location>
        <begin position="598"/>
        <end position="611"/>
    </location>
</feature>
<feature type="region of interest" description="Disordered" evidence="6">
    <location>
        <begin position="230"/>
        <end position="375"/>
    </location>
</feature>
<feature type="region of interest" description="Disordered" evidence="6">
    <location>
        <begin position="571"/>
        <end position="615"/>
    </location>
</feature>
<feature type="region of interest" description="Disordered" evidence="6">
    <location>
        <begin position="1071"/>
        <end position="1093"/>
    </location>
</feature>
<evidence type="ECO:0000256" key="6">
    <source>
        <dbReference type="SAM" id="MobiDB-lite"/>
    </source>
</evidence>
<accession>A0A7H8R6Q5</accession>
<dbReference type="GO" id="GO:0005634">
    <property type="term" value="C:nucleus"/>
    <property type="evidence" value="ECO:0007669"/>
    <property type="project" value="TreeGrafter"/>
</dbReference>
<feature type="compositionally biased region" description="Basic and acidic residues" evidence="6">
    <location>
        <begin position="584"/>
        <end position="594"/>
    </location>
</feature>
<feature type="region of interest" description="Disordered" evidence="6">
    <location>
        <begin position="1"/>
        <end position="79"/>
    </location>
</feature>
<dbReference type="OrthoDB" id="442460at2759"/>
<evidence type="ECO:0000313" key="8">
    <source>
        <dbReference type="EMBL" id="QKX61265.1"/>
    </source>
</evidence>
<feature type="compositionally biased region" description="Basic and acidic residues" evidence="6">
    <location>
        <begin position="160"/>
        <end position="170"/>
    </location>
</feature>
<dbReference type="RefSeq" id="XP_035347440.1">
    <property type="nucleotide sequence ID" value="XM_035491547.1"/>
</dbReference>
<name>A0A7H8R6Q5_TALRU</name>
<organism evidence="8 9">
    <name type="scientific">Talaromyces rugulosus</name>
    <name type="common">Penicillium rugulosum</name>
    <dbReference type="NCBI Taxonomy" id="121627"/>
    <lineage>
        <taxon>Eukaryota</taxon>
        <taxon>Fungi</taxon>
        <taxon>Dikarya</taxon>
        <taxon>Ascomycota</taxon>
        <taxon>Pezizomycotina</taxon>
        <taxon>Eurotiomycetes</taxon>
        <taxon>Eurotiomycetidae</taxon>
        <taxon>Eurotiales</taxon>
        <taxon>Trichocomaceae</taxon>
        <taxon>Talaromyces</taxon>
        <taxon>Talaromyces sect. Islandici</taxon>
    </lineage>
</organism>
<feature type="compositionally biased region" description="Basic and acidic residues" evidence="6">
    <location>
        <begin position="37"/>
        <end position="50"/>
    </location>
</feature>
<feature type="compositionally biased region" description="Polar residues" evidence="6">
    <location>
        <begin position="143"/>
        <end position="155"/>
    </location>
</feature>
<reference evidence="9" key="1">
    <citation type="submission" date="2020-06" db="EMBL/GenBank/DDBJ databases">
        <title>A chromosome-scale genome assembly of Talaromyces rugulosus W13939.</title>
        <authorList>
            <person name="Wang B."/>
            <person name="Guo L."/>
            <person name="Ye K."/>
            <person name="Wang L."/>
        </authorList>
    </citation>
    <scope>NUCLEOTIDE SEQUENCE [LARGE SCALE GENOMIC DNA]</scope>
    <source>
        <strain evidence="9">W13939</strain>
    </source>
</reference>
<feature type="compositionally biased region" description="Basic and acidic residues" evidence="6">
    <location>
        <begin position="1128"/>
        <end position="1145"/>
    </location>
</feature>
<dbReference type="PROSITE" id="PS50600">
    <property type="entry name" value="ULP_PROTEASE"/>
    <property type="match status" value="1"/>
</dbReference>
<dbReference type="GO" id="GO:0006508">
    <property type="term" value="P:proteolysis"/>
    <property type="evidence" value="ECO:0007669"/>
    <property type="project" value="UniProtKB-KW"/>
</dbReference>
<dbReference type="PANTHER" id="PTHR46896:SF3">
    <property type="entry name" value="FI06413P-RELATED"/>
    <property type="match status" value="1"/>
</dbReference>
<feature type="region of interest" description="Disordered" evidence="6">
    <location>
        <begin position="121"/>
        <end position="210"/>
    </location>
</feature>
<feature type="compositionally biased region" description="Low complexity" evidence="6">
    <location>
        <begin position="243"/>
        <end position="252"/>
    </location>
</feature>